<dbReference type="InterPro" id="IPR027417">
    <property type="entry name" value="P-loop_NTPase"/>
</dbReference>
<organism evidence="13 14">
    <name type="scientific">Tripterygium wilfordii</name>
    <name type="common">Thunder God vine</name>
    <dbReference type="NCBI Taxonomy" id="458696"/>
    <lineage>
        <taxon>Eukaryota</taxon>
        <taxon>Viridiplantae</taxon>
        <taxon>Streptophyta</taxon>
        <taxon>Embryophyta</taxon>
        <taxon>Tracheophyta</taxon>
        <taxon>Spermatophyta</taxon>
        <taxon>Magnoliopsida</taxon>
        <taxon>eudicotyledons</taxon>
        <taxon>Gunneridae</taxon>
        <taxon>Pentapetalae</taxon>
        <taxon>rosids</taxon>
        <taxon>fabids</taxon>
        <taxon>Celastrales</taxon>
        <taxon>Celastraceae</taxon>
        <taxon>Tripterygium</taxon>
    </lineage>
</organism>
<keyword evidence="6" id="KW-0547">Nucleotide-binding</keyword>
<dbReference type="Gene3D" id="3.40.50.300">
    <property type="entry name" value="P-loop containing nucleotide triphosphate hydrolases"/>
    <property type="match status" value="1"/>
</dbReference>
<dbReference type="Pfam" id="PF12169">
    <property type="entry name" value="DNA_pol3_gamma3"/>
    <property type="match status" value="1"/>
</dbReference>
<dbReference type="GO" id="GO:0006281">
    <property type="term" value="P:DNA repair"/>
    <property type="evidence" value="ECO:0007669"/>
    <property type="project" value="TreeGrafter"/>
</dbReference>
<dbReference type="Gene3D" id="1.20.272.10">
    <property type="match status" value="1"/>
</dbReference>
<dbReference type="GO" id="GO:0003689">
    <property type="term" value="F:DNA clamp loader activity"/>
    <property type="evidence" value="ECO:0007669"/>
    <property type="project" value="TreeGrafter"/>
</dbReference>
<keyword evidence="3" id="KW-0548">Nucleotidyltransferase</keyword>
<feature type="domain" description="STICHEL DnaA-N-like alpha-beta" evidence="12">
    <location>
        <begin position="685"/>
        <end position="768"/>
    </location>
</feature>
<dbReference type="AlphaFoldDB" id="A0A7J7C9Y2"/>
<comment type="caution">
    <text evidence="13">The sequence shown here is derived from an EMBL/GenBank/DDBJ whole genome shotgun (WGS) entry which is preliminary data.</text>
</comment>
<evidence type="ECO:0000256" key="6">
    <source>
        <dbReference type="ARBA" id="ARBA00022741"/>
    </source>
</evidence>
<dbReference type="InterPro" id="IPR050238">
    <property type="entry name" value="DNA_Rep/Repair_Clamp_Loader"/>
</dbReference>
<dbReference type="FunFam" id="1.10.8.60:FF:000013">
    <property type="entry name" value="DNA polymerase III subunit gamma/tau"/>
    <property type="match status" value="1"/>
</dbReference>
<dbReference type="GO" id="GO:0009360">
    <property type="term" value="C:DNA polymerase III complex"/>
    <property type="evidence" value="ECO:0007669"/>
    <property type="project" value="InterPro"/>
</dbReference>
<evidence type="ECO:0000256" key="1">
    <source>
        <dbReference type="ARBA" id="ARBA00006360"/>
    </source>
</evidence>
<dbReference type="InterPro" id="IPR045085">
    <property type="entry name" value="HLD_clamp_pol_III_gamma_tau"/>
</dbReference>
<comment type="similarity">
    <text evidence="1">Belongs to the DnaX/STICHEL family.</text>
</comment>
<evidence type="ECO:0000256" key="10">
    <source>
        <dbReference type="SAM" id="Coils"/>
    </source>
</evidence>
<dbReference type="FunCoup" id="A0A7J7C9Y2">
    <property type="interactions" value="764"/>
</dbReference>
<dbReference type="InterPro" id="IPR022754">
    <property type="entry name" value="DNA_pol_III_gamma-3"/>
</dbReference>
<dbReference type="Pfam" id="PF23007">
    <property type="entry name" value="DnaA_N-like_STI"/>
    <property type="match status" value="1"/>
</dbReference>
<evidence type="ECO:0000256" key="8">
    <source>
        <dbReference type="ARBA" id="ARBA00022840"/>
    </source>
</evidence>
<dbReference type="InParanoid" id="A0A7J7C9Y2"/>
<proteinExistence type="inferred from homology"/>
<gene>
    <name evidence="13" type="ORF">HS088_TW19G00512</name>
</gene>
<feature type="domain" description="DNA polymerase III gamma subunit" evidence="11">
    <location>
        <begin position="519"/>
        <end position="640"/>
    </location>
</feature>
<dbReference type="GO" id="GO:0006261">
    <property type="term" value="P:DNA-templated DNA replication"/>
    <property type="evidence" value="ECO:0007669"/>
    <property type="project" value="TreeGrafter"/>
</dbReference>
<dbReference type="EMBL" id="JAAARO010000019">
    <property type="protein sequence ID" value="KAF5730910.1"/>
    <property type="molecule type" value="Genomic_DNA"/>
</dbReference>
<dbReference type="Gene3D" id="1.10.8.60">
    <property type="match status" value="1"/>
</dbReference>
<reference evidence="13 14" key="1">
    <citation type="journal article" date="2020" name="Nat. Commun.">
        <title>Genome of Tripterygium wilfordii and identification of cytochrome P450 involved in triptolide biosynthesis.</title>
        <authorList>
            <person name="Tu L."/>
            <person name="Su P."/>
            <person name="Zhang Z."/>
            <person name="Gao L."/>
            <person name="Wang J."/>
            <person name="Hu T."/>
            <person name="Zhou J."/>
            <person name="Zhang Y."/>
            <person name="Zhao Y."/>
            <person name="Liu Y."/>
            <person name="Song Y."/>
            <person name="Tong Y."/>
            <person name="Lu Y."/>
            <person name="Yang J."/>
            <person name="Xu C."/>
            <person name="Jia M."/>
            <person name="Peters R.J."/>
            <person name="Huang L."/>
            <person name="Gao W."/>
        </authorList>
    </citation>
    <scope>NUCLEOTIDE SEQUENCE [LARGE SCALE GENOMIC DNA]</scope>
    <source>
        <strain evidence="14">cv. XIE 37</strain>
        <tissue evidence="13">Leaf</tissue>
    </source>
</reference>
<protein>
    <submittedName>
        <fullName evidence="13">Protein STICHEL-like 2</fullName>
    </submittedName>
</protein>
<dbReference type="InterPro" id="IPR012763">
    <property type="entry name" value="DNA_pol_III_sug/sutau_N"/>
</dbReference>
<dbReference type="SUPFAM" id="SSF52540">
    <property type="entry name" value="P-loop containing nucleoside triphosphate hydrolases"/>
    <property type="match status" value="1"/>
</dbReference>
<dbReference type="Proteomes" id="UP000593562">
    <property type="component" value="Unassembled WGS sequence"/>
</dbReference>
<keyword evidence="9 10" id="KW-0175">Coiled coil</keyword>
<dbReference type="PANTHER" id="PTHR11669:SF0">
    <property type="entry name" value="PROTEIN STICHEL-LIKE 2"/>
    <property type="match status" value="1"/>
</dbReference>
<evidence type="ECO:0000259" key="11">
    <source>
        <dbReference type="Pfam" id="PF12169"/>
    </source>
</evidence>
<keyword evidence="7" id="KW-0862">Zinc</keyword>
<dbReference type="InterPro" id="IPR008921">
    <property type="entry name" value="DNA_pol3_clamp-load_cplx_C"/>
</dbReference>
<keyword evidence="2" id="KW-0808">Transferase</keyword>
<dbReference type="GO" id="GO:0046872">
    <property type="term" value="F:metal ion binding"/>
    <property type="evidence" value="ECO:0007669"/>
    <property type="project" value="UniProtKB-KW"/>
</dbReference>
<evidence type="ECO:0000256" key="4">
    <source>
        <dbReference type="ARBA" id="ARBA00022705"/>
    </source>
</evidence>
<dbReference type="GO" id="GO:0003677">
    <property type="term" value="F:DNA binding"/>
    <property type="evidence" value="ECO:0007669"/>
    <property type="project" value="InterPro"/>
</dbReference>
<name>A0A7J7C9Y2_TRIWF</name>
<dbReference type="GO" id="GO:0003887">
    <property type="term" value="F:DNA-directed DNA polymerase activity"/>
    <property type="evidence" value="ECO:0007669"/>
    <property type="project" value="InterPro"/>
</dbReference>
<dbReference type="SUPFAM" id="SSF48019">
    <property type="entry name" value="post-AAA+ oligomerization domain-like"/>
    <property type="match status" value="1"/>
</dbReference>
<accession>A0A7J7C9Y2</accession>
<evidence type="ECO:0000256" key="7">
    <source>
        <dbReference type="ARBA" id="ARBA00022833"/>
    </source>
</evidence>
<evidence type="ECO:0000313" key="13">
    <source>
        <dbReference type="EMBL" id="KAF5730910.1"/>
    </source>
</evidence>
<evidence type="ECO:0000313" key="14">
    <source>
        <dbReference type="Proteomes" id="UP000593562"/>
    </source>
</evidence>
<dbReference type="PANTHER" id="PTHR11669">
    <property type="entry name" value="REPLICATION FACTOR C / DNA POLYMERASE III GAMMA-TAU SUBUNIT"/>
    <property type="match status" value="1"/>
</dbReference>
<evidence type="ECO:0000256" key="9">
    <source>
        <dbReference type="ARBA" id="ARBA00023054"/>
    </source>
</evidence>
<dbReference type="CDD" id="cd18137">
    <property type="entry name" value="HLD_clamp_pol_III_gamma_tau"/>
    <property type="match status" value="1"/>
</dbReference>
<evidence type="ECO:0000256" key="2">
    <source>
        <dbReference type="ARBA" id="ARBA00022679"/>
    </source>
</evidence>
<dbReference type="Pfam" id="PF13177">
    <property type="entry name" value="DNA_pol3_delta2"/>
    <property type="match status" value="1"/>
</dbReference>
<evidence type="ECO:0000256" key="5">
    <source>
        <dbReference type="ARBA" id="ARBA00022723"/>
    </source>
</evidence>
<keyword evidence="5" id="KW-0479">Metal-binding</keyword>
<keyword evidence="8" id="KW-0067">ATP-binding</keyword>
<keyword evidence="4" id="KW-0235">DNA replication</keyword>
<sequence length="930" mass="103618">MTDGRRRSVDIPICRTIVALRRVRSLRDPSTLSTSKFSSLVDNLSWENLGNGITLQFGNGFHGGGLDHNGFLRPRNLSISGQKEEHPDDFDLRRSFGKSRLTSCDNFCWEENADAITRKQFEVLDNFGSNQDEVHEYRTLSERNRGNHRDEGLPLSFVVPNSNPLDDVDSCTGLDASIQKSHLRNLVKKSEAVGDVASHVGSPCASTGDALSSFSTPLLANEDVDGYDDNHVGCRIGSCWAGTPRFRESNPYSHVEDHPLSSVDENERGLSRPRIWKPINRDITPYSETPRSLSQKFRPLFFDELVGQNVVVRALLGSICRGRISSLYLFHGPCGTGKTSASRIFAAALNCLSLEEQKPCGLCRECNIFFSGKSKDVQDVDSVRINRTERVKSLIKNAVIPPVSSRFKVFIVDECHLLHGDTWAAVLNSLDKLPQHVVFVMVTLELDKLPQSAVTRSQKYHFPKINVSDISRRLGKICVEEGLEFDQVALDFVAAKSNGSIREAEMTLDQLSLLGKKITTALVYELIGMVSEEELLDLLHLALSSDISNTVVRARELMRSRIDPMQLMSQLASIIMDILAGAFEEGGTEARRNFSRRHNSEADVEKLSNALKILSETEKQLKVSKNQTTWLTVALLHLSSEPSFLDTNDLKSNGDCCSTSPTGESLRQLIACPCEDNKSHKLGLQKNCKGTLELIWKRATELCQSNSLKTFLQKQGKLSSICVGQGMAVIELEFHHPHYVSRAEKSWKVIASSLQAILGCNVEIRINLSICPDLKCSKVKKPIFSLLSCSRRMQQKLHLSTQHGSESDISDYASEKPMITERHILTCSSDVGSQTRHGFCHRMESSKALRNSEGNLLSAGRILLRKSPQQNCFPGVLRFQKKLCSSDTLQMTCMGNRHQNELALSICDTDPYIFCPSSNNCINNSKREHG</sequence>
<keyword evidence="14" id="KW-1185">Reference proteome</keyword>
<dbReference type="NCBIfam" id="TIGR02397">
    <property type="entry name" value="dnaX_nterm"/>
    <property type="match status" value="1"/>
</dbReference>
<dbReference type="GO" id="GO:0005663">
    <property type="term" value="C:DNA replication factor C complex"/>
    <property type="evidence" value="ECO:0007669"/>
    <property type="project" value="TreeGrafter"/>
</dbReference>
<evidence type="ECO:0000256" key="3">
    <source>
        <dbReference type="ARBA" id="ARBA00022695"/>
    </source>
</evidence>
<dbReference type="InterPro" id="IPR054506">
    <property type="entry name" value="DnaA_N-like_STI"/>
</dbReference>
<evidence type="ECO:0000259" key="12">
    <source>
        <dbReference type="Pfam" id="PF23007"/>
    </source>
</evidence>
<dbReference type="GO" id="GO:0005524">
    <property type="term" value="F:ATP binding"/>
    <property type="evidence" value="ECO:0007669"/>
    <property type="project" value="UniProtKB-KW"/>
</dbReference>
<feature type="coiled-coil region" evidence="10">
    <location>
        <begin position="597"/>
        <end position="627"/>
    </location>
</feature>